<sequence length="299" mass="32723">MGFSRMDCQFPSHGDKCSAWLYLPDGAVKPPLVVMAHGFGGLKNCGLEPYAELFAEHGLAVLLFDYRGFGESEGTPRQLISPRRHVEDYHAAVAWARGLKDIHSEKIALWGTSFSGGHAIVAAAQDPKIAAITIQVPFVSGIASATPIVIQNGPKYFFKAAFSAFRDLWRAATAREPYLVQVYGAPDEFAILNSHDTKAGYESLIPPGFEVENATPARIFLTLVLYRPLSVAGRVQCPALVIAGEHDSLIPIKSVKKASAKMKRAELMSLPIGHFEPYLGETFNQVSKKQLDFLKTHLL</sequence>
<dbReference type="InterPro" id="IPR050261">
    <property type="entry name" value="FrsA_esterase"/>
</dbReference>
<dbReference type="InterPro" id="IPR029058">
    <property type="entry name" value="AB_hydrolase_fold"/>
</dbReference>
<protein>
    <submittedName>
        <fullName evidence="4">Alpha/beta hydrolase family protein</fullName>
    </submittedName>
</protein>
<reference evidence="5" key="1">
    <citation type="submission" date="2016-10" db="EMBL/GenBank/DDBJ databases">
        <authorList>
            <person name="Varghese N."/>
            <person name="Submissions S."/>
        </authorList>
    </citation>
    <scope>NUCLEOTIDE SEQUENCE [LARGE SCALE GENOMIC DNA]</scope>
    <source>
        <strain evidence="5">DSM 44945</strain>
    </source>
</reference>
<proteinExistence type="inferred from homology"/>
<dbReference type="Proteomes" id="UP000198661">
    <property type="component" value="Unassembled WGS sequence"/>
</dbReference>
<organism evidence="4 5">
    <name type="scientific">Planifilum fulgidum</name>
    <dbReference type="NCBI Taxonomy" id="201973"/>
    <lineage>
        <taxon>Bacteria</taxon>
        <taxon>Bacillati</taxon>
        <taxon>Bacillota</taxon>
        <taxon>Bacilli</taxon>
        <taxon>Bacillales</taxon>
        <taxon>Thermoactinomycetaceae</taxon>
        <taxon>Planifilum</taxon>
    </lineage>
</organism>
<comment type="similarity">
    <text evidence="2">Belongs to the AB hydrolase superfamily. FUS2 hydrolase family.</text>
</comment>
<keyword evidence="5" id="KW-1185">Reference proteome</keyword>
<name>A0A1I2P0I0_9BACL</name>
<evidence type="ECO:0000256" key="2">
    <source>
        <dbReference type="ARBA" id="ARBA00038115"/>
    </source>
</evidence>
<evidence type="ECO:0000259" key="3">
    <source>
        <dbReference type="Pfam" id="PF02129"/>
    </source>
</evidence>
<evidence type="ECO:0000313" key="4">
    <source>
        <dbReference type="EMBL" id="SFG09584.1"/>
    </source>
</evidence>
<feature type="domain" description="Xaa-Pro dipeptidyl-peptidase-like" evidence="3">
    <location>
        <begin position="14"/>
        <end position="143"/>
    </location>
</feature>
<dbReference type="Pfam" id="PF02129">
    <property type="entry name" value="Peptidase_S15"/>
    <property type="match status" value="1"/>
</dbReference>
<dbReference type="STRING" id="201973.SAMN04488025_11537"/>
<gene>
    <name evidence="4" type="ORF">SAMN04488025_11537</name>
</gene>
<dbReference type="PANTHER" id="PTHR22946:SF9">
    <property type="entry name" value="POLYKETIDE TRANSFERASE AF380"/>
    <property type="match status" value="1"/>
</dbReference>
<dbReference type="GO" id="GO:0052689">
    <property type="term" value="F:carboxylic ester hydrolase activity"/>
    <property type="evidence" value="ECO:0007669"/>
    <property type="project" value="UniProtKB-ARBA"/>
</dbReference>
<keyword evidence="1 4" id="KW-0378">Hydrolase</keyword>
<dbReference type="SUPFAM" id="SSF53474">
    <property type="entry name" value="alpha/beta-Hydrolases"/>
    <property type="match status" value="1"/>
</dbReference>
<dbReference type="InterPro" id="IPR000383">
    <property type="entry name" value="Xaa-Pro-like_dom"/>
</dbReference>
<dbReference type="PRINTS" id="PR00111">
    <property type="entry name" value="ABHYDROLASE"/>
</dbReference>
<dbReference type="Gene3D" id="3.40.50.1820">
    <property type="entry name" value="alpha/beta hydrolase"/>
    <property type="match status" value="2"/>
</dbReference>
<dbReference type="InterPro" id="IPR000073">
    <property type="entry name" value="AB_hydrolase_1"/>
</dbReference>
<dbReference type="PANTHER" id="PTHR22946">
    <property type="entry name" value="DIENELACTONE HYDROLASE DOMAIN-CONTAINING PROTEIN-RELATED"/>
    <property type="match status" value="1"/>
</dbReference>
<evidence type="ECO:0000313" key="5">
    <source>
        <dbReference type="Proteomes" id="UP000198661"/>
    </source>
</evidence>
<dbReference type="EMBL" id="FOOK01000015">
    <property type="protein sequence ID" value="SFG09584.1"/>
    <property type="molecule type" value="Genomic_DNA"/>
</dbReference>
<evidence type="ECO:0000256" key="1">
    <source>
        <dbReference type="ARBA" id="ARBA00022801"/>
    </source>
</evidence>
<accession>A0A1I2P0I0</accession>
<dbReference type="AlphaFoldDB" id="A0A1I2P0I0"/>
<dbReference type="OrthoDB" id="9805123at2"/>
<dbReference type="RefSeq" id="WP_092038452.1">
    <property type="nucleotide sequence ID" value="NZ_FOOK01000015.1"/>
</dbReference>